<dbReference type="Pfam" id="PF00892">
    <property type="entry name" value="EamA"/>
    <property type="match status" value="2"/>
</dbReference>
<dbReference type="InterPro" id="IPR037185">
    <property type="entry name" value="EmrE-like"/>
</dbReference>
<dbReference type="PANTHER" id="PTHR31218">
    <property type="entry name" value="WAT1-RELATED PROTEIN"/>
    <property type="match status" value="1"/>
</dbReference>
<dbReference type="SUPFAM" id="SSF103481">
    <property type="entry name" value="Multidrug resistance efflux transporter EmrE"/>
    <property type="match status" value="1"/>
</dbReference>
<feature type="transmembrane region" description="Helical" evidence="6">
    <location>
        <begin position="12"/>
        <end position="32"/>
    </location>
</feature>
<dbReference type="InterPro" id="IPR000620">
    <property type="entry name" value="EamA_dom"/>
</dbReference>
<evidence type="ECO:0000256" key="4">
    <source>
        <dbReference type="ARBA" id="ARBA00022989"/>
    </source>
</evidence>
<comment type="subcellular location">
    <subcellularLocation>
        <location evidence="1 6">Membrane</location>
        <topology evidence="1 6">Multi-pass membrane protein</topology>
    </subcellularLocation>
</comment>
<organism evidence="8 9">
    <name type="scientific">Pisum sativum</name>
    <name type="common">Garden pea</name>
    <name type="synonym">Lathyrus oleraceus</name>
    <dbReference type="NCBI Taxonomy" id="3888"/>
    <lineage>
        <taxon>Eukaryota</taxon>
        <taxon>Viridiplantae</taxon>
        <taxon>Streptophyta</taxon>
        <taxon>Embryophyta</taxon>
        <taxon>Tracheophyta</taxon>
        <taxon>Spermatophyta</taxon>
        <taxon>Magnoliopsida</taxon>
        <taxon>eudicotyledons</taxon>
        <taxon>Gunneridae</taxon>
        <taxon>Pentapetalae</taxon>
        <taxon>rosids</taxon>
        <taxon>fabids</taxon>
        <taxon>Fabales</taxon>
        <taxon>Fabaceae</taxon>
        <taxon>Papilionoideae</taxon>
        <taxon>50 kb inversion clade</taxon>
        <taxon>NPAAA clade</taxon>
        <taxon>Hologalegina</taxon>
        <taxon>IRL clade</taxon>
        <taxon>Fabeae</taxon>
        <taxon>Lathyrus</taxon>
    </lineage>
</organism>
<name>A0A9D5BF72_PEA</name>
<feature type="transmembrane region" description="Helical" evidence="6">
    <location>
        <begin position="223"/>
        <end position="244"/>
    </location>
</feature>
<sequence>MDRRCCNCYKDLLPFMVLVGNECIITGVYTLFKAATLQGMSKYVFVAYSYTVSTILLLPFYFFYTRSVFRSRVVPKLSFSILFKIALLGVVGCSAQFLAYAGISYSSPTLSSAIGNLIPAFTFILAVICRMEKIAIKSRTTQAKVWGSIISISGAFIVTFYKGKSITITHNSSFFHLQQPNHILTSVDTNWAIGGLLLTVSNILLTIWFVAQVEIMKEIEDELTLVLVHNLFATILALSVGLLAETNKSLWKIRLDISLISIICTGIFGKFLSSAVYAWAIHLKGPVYATMFKPLSIVIAVAMGIVFLGDTLHIGSIIGATVISIGFYAVMWGKATEEKEDGFGSKESPTIDSLPLLQSYKTEKL</sequence>
<comment type="caution">
    <text evidence="8">The sequence shown here is derived from an EMBL/GenBank/DDBJ whole genome shotgun (WGS) entry which is preliminary data.</text>
</comment>
<feature type="transmembrane region" description="Helical" evidence="6">
    <location>
        <begin position="85"/>
        <end position="103"/>
    </location>
</feature>
<feature type="domain" description="EamA" evidence="7">
    <location>
        <begin position="193"/>
        <end position="331"/>
    </location>
</feature>
<comment type="similarity">
    <text evidence="2 6">Belongs to the drug/metabolite transporter (DMT) superfamily. Plant drug/metabolite exporter (P-DME) (TC 2.A.7.4) family.</text>
</comment>
<dbReference type="AlphaFoldDB" id="A0A9D5BF72"/>
<dbReference type="Gramene" id="Psat01G0151900-T1">
    <property type="protein sequence ID" value="KAI5442490.1"/>
    <property type="gene ID" value="KIW84_011519"/>
</dbReference>
<dbReference type="Proteomes" id="UP001058974">
    <property type="component" value="Chromosome 1"/>
</dbReference>
<feature type="transmembrane region" description="Helical" evidence="6">
    <location>
        <begin position="44"/>
        <end position="64"/>
    </location>
</feature>
<evidence type="ECO:0000256" key="1">
    <source>
        <dbReference type="ARBA" id="ARBA00004141"/>
    </source>
</evidence>
<feature type="transmembrane region" description="Helical" evidence="6">
    <location>
        <begin position="191"/>
        <end position="211"/>
    </location>
</feature>
<proteinExistence type="inferred from homology"/>
<evidence type="ECO:0000313" key="8">
    <source>
        <dbReference type="EMBL" id="KAI5442490.1"/>
    </source>
</evidence>
<keyword evidence="4 6" id="KW-1133">Transmembrane helix</keyword>
<feature type="transmembrane region" description="Helical" evidence="6">
    <location>
        <begin position="287"/>
        <end position="308"/>
    </location>
</feature>
<evidence type="ECO:0000256" key="6">
    <source>
        <dbReference type="RuleBase" id="RU363077"/>
    </source>
</evidence>
<feature type="transmembrane region" description="Helical" evidence="6">
    <location>
        <begin position="314"/>
        <end position="333"/>
    </location>
</feature>
<feature type="transmembrane region" description="Helical" evidence="6">
    <location>
        <begin position="143"/>
        <end position="161"/>
    </location>
</feature>
<protein>
    <recommendedName>
        <fullName evidence="6">WAT1-related protein</fullName>
    </recommendedName>
</protein>
<evidence type="ECO:0000256" key="2">
    <source>
        <dbReference type="ARBA" id="ARBA00007635"/>
    </source>
</evidence>
<feature type="domain" description="EamA" evidence="7">
    <location>
        <begin position="23"/>
        <end position="159"/>
    </location>
</feature>
<keyword evidence="9" id="KW-1185">Reference proteome</keyword>
<evidence type="ECO:0000259" key="7">
    <source>
        <dbReference type="Pfam" id="PF00892"/>
    </source>
</evidence>
<feature type="transmembrane region" description="Helical" evidence="6">
    <location>
        <begin position="259"/>
        <end position="280"/>
    </location>
</feature>
<dbReference type="EMBL" id="JAMSHJ010000001">
    <property type="protein sequence ID" value="KAI5442490.1"/>
    <property type="molecule type" value="Genomic_DNA"/>
</dbReference>
<dbReference type="GO" id="GO:0016020">
    <property type="term" value="C:membrane"/>
    <property type="evidence" value="ECO:0007669"/>
    <property type="project" value="UniProtKB-SubCell"/>
</dbReference>
<evidence type="ECO:0000256" key="5">
    <source>
        <dbReference type="ARBA" id="ARBA00023136"/>
    </source>
</evidence>
<feature type="transmembrane region" description="Helical" evidence="6">
    <location>
        <begin position="109"/>
        <end position="131"/>
    </location>
</feature>
<dbReference type="GO" id="GO:0022857">
    <property type="term" value="F:transmembrane transporter activity"/>
    <property type="evidence" value="ECO:0007669"/>
    <property type="project" value="InterPro"/>
</dbReference>
<accession>A0A9D5BF72</accession>
<dbReference type="InterPro" id="IPR030184">
    <property type="entry name" value="WAT1-related"/>
</dbReference>
<dbReference type="OrthoDB" id="1728340at2759"/>
<keyword evidence="3 6" id="KW-0812">Transmembrane</keyword>
<evidence type="ECO:0000256" key="3">
    <source>
        <dbReference type="ARBA" id="ARBA00022692"/>
    </source>
</evidence>
<reference evidence="8 9" key="1">
    <citation type="journal article" date="2022" name="Nat. Genet.">
        <title>Improved pea reference genome and pan-genome highlight genomic features and evolutionary characteristics.</title>
        <authorList>
            <person name="Yang T."/>
            <person name="Liu R."/>
            <person name="Luo Y."/>
            <person name="Hu S."/>
            <person name="Wang D."/>
            <person name="Wang C."/>
            <person name="Pandey M.K."/>
            <person name="Ge S."/>
            <person name="Xu Q."/>
            <person name="Li N."/>
            <person name="Li G."/>
            <person name="Huang Y."/>
            <person name="Saxena R.K."/>
            <person name="Ji Y."/>
            <person name="Li M."/>
            <person name="Yan X."/>
            <person name="He Y."/>
            <person name="Liu Y."/>
            <person name="Wang X."/>
            <person name="Xiang C."/>
            <person name="Varshney R.K."/>
            <person name="Ding H."/>
            <person name="Gao S."/>
            <person name="Zong X."/>
        </authorList>
    </citation>
    <scope>NUCLEOTIDE SEQUENCE [LARGE SCALE GENOMIC DNA]</scope>
    <source>
        <strain evidence="8 9">cv. Zhongwan 6</strain>
    </source>
</reference>
<gene>
    <name evidence="8" type="ORF">KIW84_011519</name>
</gene>
<evidence type="ECO:0000313" key="9">
    <source>
        <dbReference type="Proteomes" id="UP001058974"/>
    </source>
</evidence>
<keyword evidence="5 6" id="KW-0472">Membrane</keyword>